<evidence type="ECO:0000256" key="4">
    <source>
        <dbReference type="SAM" id="Phobius"/>
    </source>
</evidence>
<dbReference type="AlphaFoldDB" id="C3ZAV2"/>
<dbReference type="SUPFAM" id="SSF52058">
    <property type="entry name" value="L domain-like"/>
    <property type="match status" value="1"/>
</dbReference>
<keyword evidence="5" id="KW-0732">Signal</keyword>
<reference evidence="6" key="1">
    <citation type="journal article" date="2008" name="Nature">
        <title>The amphioxus genome and the evolution of the chordate karyotype.</title>
        <authorList>
            <consortium name="US DOE Joint Genome Institute (JGI-PGF)"/>
            <person name="Putnam N.H."/>
            <person name="Butts T."/>
            <person name="Ferrier D.E.K."/>
            <person name="Furlong R.F."/>
            <person name="Hellsten U."/>
            <person name="Kawashima T."/>
            <person name="Robinson-Rechavi M."/>
            <person name="Shoguchi E."/>
            <person name="Terry A."/>
            <person name="Yu J.-K."/>
            <person name="Benito-Gutierrez E.L."/>
            <person name="Dubchak I."/>
            <person name="Garcia-Fernandez J."/>
            <person name="Gibson-Brown J.J."/>
            <person name="Grigoriev I.V."/>
            <person name="Horton A.C."/>
            <person name="de Jong P.J."/>
            <person name="Jurka J."/>
            <person name="Kapitonov V.V."/>
            <person name="Kohara Y."/>
            <person name="Kuroki Y."/>
            <person name="Lindquist E."/>
            <person name="Lucas S."/>
            <person name="Osoegawa K."/>
            <person name="Pennacchio L.A."/>
            <person name="Salamov A.A."/>
            <person name="Satou Y."/>
            <person name="Sauka-Spengler T."/>
            <person name="Schmutz J."/>
            <person name="Shin-I T."/>
            <person name="Toyoda A."/>
            <person name="Bronner-Fraser M."/>
            <person name="Fujiyama A."/>
            <person name="Holland L.Z."/>
            <person name="Holland P.W.H."/>
            <person name="Satoh N."/>
            <person name="Rokhsar D.S."/>
        </authorList>
    </citation>
    <scope>NUCLEOTIDE SEQUENCE [LARGE SCALE GENOMIC DNA]</scope>
    <source>
        <strain evidence="6">S238N-H82</strain>
        <tissue evidence="6">Testes</tissue>
    </source>
</reference>
<feature type="transmembrane region" description="Helical" evidence="4">
    <location>
        <begin position="402"/>
        <end position="427"/>
    </location>
</feature>
<keyword evidence="4" id="KW-1133">Transmembrane helix</keyword>
<dbReference type="InterPro" id="IPR032675">
    <property type="entry name" value="LRR_dom_sf"/>
</dbReference>
<dbReference type="Gene3D" id="3.80.10.10">
    <property type="entry name" value="Ribonuclease Inhibitor"/>
    <property type="match status" value="1"/>
</dbReference>
<feature type="region of interest" description="Disordered" evidence="3">
    <location>
        <begin position="294"/>
        <end position="365"/>
    </location>
</feature>
<dbReference type="InterPro" id="IPR001611">
    <property type="entry name" value="Leu-rich_rpt"/>
</dbReference>
<proteinExistence type="predicted"/>
<keyword evidence="4" id="KW-0472">Membrane</keyword>
<feature type="region of interest" description="Disordered" evidence="3">
    <location>
        <begin position="436"/>
        <end position="488"/>
    </location>
</feature>
<accession>C3ZAV2</accession>
<organism>
    <name type="scientific">Branchiostoma floridae</name>
    <name type="common">Florida lancelet</name>
    <name type="synonym">Amphioxus</name>
    <dbReference type="NCBI Taxonomy" id="7739"/>
    <lineage>
        <taxon>Eukaryota</taxon>
        <taxon>Metazoa</taxon>
        <taxon>Chordata</taxon>
        <taxon>Cephalochordata</taxon>
        <taxon>Leptocardii</taxon>
        <taxon>Amphioxiformes</taxon>
        <taxon>Branchiostomatidae</taxon>
        <taxon>Branchiostoma</taxon>
    </lineage>
</organism>
<feature type="compositionally biased region" description="Basic and acidic residues" evidence="3">
    <location>
        <begin position="314"/>
        <end position="329"/>
    </location>
</feature>
<feature type="compositionally biased region" description="Polar residues" evidence="3">
    <location>
        <begin position="304"/>
        <end position="313"/>
    </location>
</feature>
<name>C3ZAV2_BRAFL</name>
<evidence type="ECO:0000256" key="2">
    <source>
        <dbReference type="ARBA" id="ARBA00022737"/>
    </source>
</evidence>
<dbReference type="Pfam" id="PF13855">
    <property type="entry name" value="LRR_8"/>
    <property type="match status" value="1"/>
</dbReference>
<dbReference type="InParanoid" id="C3ZAV2"/>
<sequence>MSQARSVARMLRSVALVLFLLVWTHRHVNPAAAQGCPGSCKTNHQFTCQCGVWHSSLGEKSPCTWKGPGGTFEHKHCINAVPTGFQEGTLSIYIQHLRSPVLLEGSFPAISSLRFLRILWSNVSTVQPGAFRGLHSVSSLALSNNRISRLVPDTFLGLGRLYSLYLQNNAISSISPYAFRGLPRLSMLKLSNNQLTSVPVEALLQPKSLTKAKLDQNNIVAISRNILRLQQDRYLKIHVDNNKLRCDENLEWFICSLPHLQNIASHDDLKCASPAHLRGTLLTEQGPDVCQTNTGRSHEGIGYTTHNDVTTPSPEHEDVTTSSPEHEDATTPSPKLDIMTTPSPEQDGVTIPSPHNKTSATEEDTEMPYTNDVAVSQHTTEMHHVVILRGGPIINKDNHGTYTLAMIGAVFVPLLLVLASATLLFIFKRRCSACQAVPDQPTGTDEEDTEGSPNIEPYAVVYSGPDGLQASDNNSPTGSQFAPAPASADSETIQPYAVAYGDEDKGPASEIKPYAVAYDEDQGPEPDIQPYAVAYKGDAWEDESCKIPLYAAEGPDTSQAAGGCTEAGSTQAAIVDQPVTQPEAGSTPLEIITNQHRAIIDQLVTQPEAGSTPLEIITNQHTAIIDQPVTQPKERSPPTDADTEPKDEEEEEGNEASKSSVLYNQAIEQPEIKGHTVCTPNALYNPAHGQPESKDSTSHALYNPAIEQPEIKGHTPNALYNPAYGQPESIKDSTSHALYNPAHGQPESIKDSTSHTLYNPAHGQPESKDSTSHALYNPAHGQPQSQDSTPHALYNPADRQPEVQTSGPSMLYGERLIDNGQQLDTNSSFVP</sequence>
<keyword evidence="4" id="KW-0812">Transmembrane</keyword>
<feature type="signal peptide" evidence="5">
    <location>
        <begin position="1"/>
        <end position="33"/>
    </location>
</feature>
<evidence type="ECO:0000256" key="1">
    <source>
        <dbReference type="ARBA" id="ARBA00022614"/>
    </source>
</evidence>
<feature type="compositionally biased region" description="Polar residues" evidence="3">
    <location>
        <begin position="819"/>
        <end position="831"/>
    </location>
</feature>
<keyword evidence="1" id="KW-0433">Leucine-rich repeat</keyword>
<feature type="region of interest" description="Disordered" evidence="3">
    <location>
        <begin position="622"/>
        <end position="831"/>
    </location>
</feature>
<dbReference type="PROSITE" id="PS51450">
    <property type="entry name" value="LRR"/>
    <property type="match status" value="2"/>
</dbReference>
<protein>
    <recommendedName>
        <fullName evidence="7">LRRCT domain-containing protein</fullName>
    </recommendedName>
</protein>
<dbReference type="eggNOG" id="KOG4237">
    <property type="taxonomic scope" value="Eukaryota"/>
</dbReference>
<dbReference type="PANTHER" id="PTHR24367:SF318">
    <property type="entry name" value="LEUCINE-RICH GLIOMA-INACTIVATED PROTEIN 1-LIKE"/>
    <property type="match status" value="1"/>
</dbReference>
<feature type="compositionally biased region" description="Polar residues" evidence="3">
    <location>
        <begin position="470"/>
        <end position="480"/>
    </location>
</feature>
<dbReference type="InterPro" id="IPR051295">
    <property type="entry name" value="LGI_related"/>
</dbReference>
<feature type="compositionally biased region" description="Acidic residues" evidence="3">
    <location>
        <begin position="641"/>
        <end position="654"/>
    </location>
</feature>
<evidence type="ECO:0000313" key="6">
    <source>
        <dbReference type="EMBL" id="EEN49989.1"/>
    </source>
</evidence>
<dbReference type="InterPro" id="IPR003591">
    <property type="entry name" value="Leu-rich_rpt_typical-subtyp"/>
</dbReference>
<dbReference type="EMBL" id="GG666603">
    <property type="protein sequence ID" value="EEN49989.1"/>
    <property type="molecule type" value="Genomic_DNA"/>
</dbReference>
<keyword evidence="2" id="KW-0677">Repeat</keyword>
<dbReference type="PANTHER" id="PTHR24367">
    <property type="entry name" value="LEUCINE-RICH REPEAT-CONTAINING PROTEIN"/>
    <property type="match status" value="1"/>
</dbReference>
<gene>
    <name evidence="6" type="ORF">BRAFLDRAFT_68584</name>
</gene>
<dbReference type="SMART" id="SM00369">
    <property type="entry name" value="LRR_TYP"/>
    <property type="match status" value="4"/>
</dbReference>
<evidence type="ECO:0000256" key="5">
    <source>
        <dbReference type="SAM" id="SignalP"/>
    </source>
</evidence>
<feature type="chain" id="PRO_5002936545" description="LRRCT domain-containing protein" evidence="5">
    <location>
        <begin position="34"/>
        <end position="831"/>
    </location>
</feature>
<evidence type="ECO:0000256" key="3">
    <source>
        <dbReference type="SAM" id="MobiDB-lite"/>
    </source>
</evidence>
<evidence type="ECO:0008006" key="7">
    <source>
        <dbReference type="Google" id="ProtNLM"/>
    </source>
</evidence>